<dbReference type="EMBL" id="AP019308">
    <property type="protein sequence ID" value="BBH21382.1"/>
    <property type="molecule type" value="Genomic_DNA"/>
</dbReference>
<evidence type="ECO:0000313" key="1">
    <source>
        <dbReference type="EMBL" id="BBH21382.1"/>
    </source>
</evidence>
<organism evidence="1 2">
    <name type="scientific">Paenibacillus baekrokdamisoli</name>
    <dbReference type="NCBI Taxonomy" id="1712516"/>
    <lineage>
        <taxon>Bacteria</taxon>
        <taxon>Bacillati</taxon>
        <taxon>Bacillota</taxon>
        <taxon>Bacilli</taxon>
        <taxon>Bacillales</taxon>
        <taxon>Paenibacillaceae</taxon>
        <taxon>Paenibacillus</taxon>
    </lineage>
</organism>
<proteinExistence type="predicted"/>
<dbReference type="AlphaFoldDB" id="A0A3G9IT08"/>
<gene>
    <name evidence="1" type="ORF">Back11_27270</name>
</gene>
<protein>
    <submittedName>
        <fullName evidence="1">Uncharacterized protein</fullName>
    </submittedName>
</protein>
<dbReference type="OrthoDB" id="976756at2"/>
<sequence>MGVSIAIQAGNVHEENPNVDLNIRLFDSLSDADQTIDLLNNIEGRKIGSGLSTDASRKDIAP</sequence>
<dbReference type="Proteomes" id="UP000275368">
    <property type="component" value="Chromosome"/>
</dbReference>
<dbReference type="KEGG" id="pbk:Back11_27270"/>
<keyword evidence="2" id="KW-1185">Reference proteome</keyword>
<reference evidence="1 2" key="1">
    <citation type="submission" date="2018-11" db="EMBL/GenBank/DDBJ databases">
        <title>Complete genome sequence of Paenibacillus baekrokdamisoli strain KCTC 33723.</title>
        <authorList>
            <person name="Kang S.W."/>
            <person name="Lee K.C."/>
            <person name="Kim K.K."/>
            <person name="Kim J.S."/>
            <person name="Kim D.S."/>
            <person name="Ko S.H."/>
            <person name="Yang S.H."/>
            <person name="Lee J.S."/>
        </authorList>
    </citation>
    <scope>NUCLEOTIDE SEQUENCE [LARGE SCALE GENOMIC DNA]</scope>
    <source>
        <strain evidence="1 2">KCTC 33723</strain>
    </source>
</reference>
<name>A0A3G9IT08_9BACL</name>
<evidence type="ECO:0000313" key="2">
    <source>
        <dbReference type="Proteomes" id="UP000275368"/>
    </source>
</evidence>
<dbReference type="RefSeq" id="WP_125657806.1">
    <property type="nucleotide sequence ID" value="NZ_JACHXC010000006.1"/>
</dbReference>
<accession>A0A3G9IT08</accession>